<evidence type="ECO:0000259" key="5">
    <source>
        <dbReference type="PROSITE" id="PS51194"/>
    </source>
</evidence>
<evidence type="ECO:0000259" key="4">
    <source>
        <dbReference type="PROSITE" id="PS51192"/>
    </source>
</evidence>
<evidence type="ECO:0000256" key="3">
    <source>
        <dbReference type="SAM" id="MobiDB-lite"/>
    </source>
</evidence>
<sequence>MSPSSLTGPGPKTLGKRKKIQPAVSGAASFDTESSPGSDVTSEILLNEESPTQTETSTKRRINSRKKNSDNVAEPEECQIAWPEWFKSLEQTHRALNLVFTFCCTRKHLATTFDTILSAVESHTKKKLLIEDVAAIVALRPDAIRFEYVDELMLQLDIKGAERDDAFKTGSSRRGIRSQAFAPDASVGGFTGREPLGSCHPDDLPPTGQEVLYFEFVDDDLKRQVQDKKTGEPTNPSRRLRDERLKLPVYSQKRMTSLIEKRNAKFTNAINQYLDKCIREKLDPEIALRSEALAHVPHPSTPAEVTPQPLAGTLPRTIPRERKSIAEIVEELKDSSWYTGQIVPDGHRIFEEQEPVYGDLDFLMSQDLVNALYNAKGITKFYSHQAEAINYLHKGDHVVVATSTSSGKSLIYQLPVLHALEADHSSRALYIFPTKALAQDQKRSLKEMMAYMPGLDTMLVDTFDGDTPMAARNTIRDEARIIFTNPDMLHVTILPQEERWRTFLQHLKFVVVDELHYYNGLMGSHVAFVMRRLRRICAALGNRHMRFISCSATVANPESHFKTIFGIDRVRLIDFDGSPSGRKEFLCWNTPFRDPGDPSSGRGNSLLECSRLFCQLILRGVRVIAFCRVREKCEKLVGAVKQELENLGRPECIALVMGYRGGYTAQDRRRIEQEMFEGKLMGIIATTALELGVDIGTLDCVLTWGFPYTIANLRQQSGRAGRRNKDSLSILLGDSFPTDQYYMQNPDELFTQPNCALQVDLENMLVREGHIQCAAYEMPIQPKEDAQYFGDDLAKICEERLVKDDLGFYHCHDRFRPLPSRFVSIRDTEEEHFAIVDITHGKNVVLEELEASRATFTIYDGAIFLHQGLTYLIRDFNPDKRIAKVEKVKVDWTTEQRDYTDVDAIETEAVKRIAGSRSRAYQGAIKITQVVFGYFKVDKNNRILDAVHVDNPPVVRYSKGMWLDVPRTALEILTTRRLNVAGAIHAAEHVIMSLIPNFVISMPGDVRTECKSGLKEFAKRETQRKRPARLTFYDSKGGAGGSGINVKAFEFIDMLLNQALARVTGCQCGQGCIECVCSTLCHESNEVLSKAGCEVILKSLLDLEINVDDLPMGPEESSPARIETIVPAEPVLPRVRYDLHSDKIKVEDAEDGSILGQLTEVR</sequence>
<dbReference type="EMBL" id="JAZHXJ010000041">
    <property type="protein sequence ID" value="KAL1879428.1"/>
    <property type="molecule type" value="Genomic_DNA"/>
</dbReference>
<dbReference type="Gene3D" id="3.40.50.300">
    <property type="entry name" value="P-loop containing nucleotide triphosphate hydrolases"/>
    <property type="match status" value="2"/>
</dbReference>
<gene>
    <name evidence="6" type="ORF">VTK73DRAFT_6960</name>
</gene>
<evidence type="ECO:0000256" key="1">
    <source>
        <dbReference type="ARBA" id="ARBA00022741"/>
    </source>
</evidence>
<dbReference type="SMART" id="SM00487">
    <property type="entry name" value="DEXDc"/>
    <property type="match status" value="1"/>
</dbReference>
<feature type="domain" description="Helicase C-terminal" evidence="5">
    <location>
        <begin position="612"/>
        <end position="765"/>
    </location>
</feature>
<dbReference type="InterPro" id="IPR014939">
    <property type="entry name" value="CDT1_Gemini-bd-like"/>
</dbReference>
<dbReference type="InterPro" id="IPR011545">
    <property type="entry name" value="DEAD/DEAH_box_helicase_dom"/>
</dbReference>
<proteinExistence type="predicted"/>
<dbReference type="InterPro" id="IPR036390">
    <property type="entry name" value="WH_DNA-bd_sf"/>
</dbReference>
<dbReference type="InterPro" id="IPR014001">
    <property type="entry name" value="Helicase_ATP-bd"/>
</dbReference>
<evidence type="ECO:0000313" key="6">
    <source>
        <dbReference type="EMBL" id="KAL1879428.1"/>
    </source>
</evidence>
<dbReference type="Pfam" id="PF00271">
    <property type="entry name" value="Helicase_C"/>
    <property type="match status" value="1"/>
</dbReference>
<feature type="domain" description="Helicase ATP-binding" evidence="4">
    <location>
        <begin position="389"/>
        <end position="572"/>
    </location>
</feature>
<dbReference type="CDD" id="cd18797">
    <property type="entry name" value="SF2_C_Hrq"/>
    <property type="match status" value="1"/>
</dbReference>
<feature type="region of interest" description="Disordered" evidence="3">
    <location>
        <begin position="1"/>
        <end position="74"/>
    </location>
</feature>
<dbReference type="PROSITE" id="PS51194">
    <property type="entry name" value="HELICASE_CTER"/>
    <property type="match status" value="1"/>
</dbReference>
<keyword evidence="2" id="KW-0067">ATP-binding</keyword>
<evidence type="ECO:0008006" key="8">
    <source>
        <dbReference type="Google" id="ProtNLM"/>
    </source>
</evidence>
<name>A0ABR3XTV9_9PEZI</name>
<dbReference type="Proteomes" id="UP001586593">
    <property type="component" value="Unassembled WGS sequence"/>
</dbReference>
<evidence type="ECO:0000256" key="2">
    <source>
        <dbReference type="ARBA" id="ARBA00022840"/>
    </source>
</evidence>
<dbReference type="CDD" id="cd17923">
    <property type="entry name" value="DEXHc_Hrq1-like"/>
    <property type="match status" value="1"/>
</dbReference>
<dbReference type="InterPro" id="IPR018973">
    <property type="entry name" value="MZB"/>
</dbReference>
<comment type="caution">
    <text evidence="6">The sequence shown here is derived from an EMBL/GenBank/DDBJ whole genome shotgun (WGS) entry which is preliminary data.</text>
</comment>
<accession>A0ABR3XTV9</accession>
<protein>
    <recommendedName>
        <fullName evidence="8">DEAD/DEAH box helicase</fullName>
    </recommendedName>
</protein>
<dbReference type="SUPFAM" id="SSF52540">
    <property type="entry name" value="P-loop containing nucleoside triphosphate hydrolases"/>
    <property type="match status" value="1"/>
</dbReference>
<keyword evidence="7" id="KW-1185">Reference proteome</keyword>
<dbReference type="PANTHER" id="PTHR47957">
    <property type="entry name" value="ATP-DEPENDENT HELICASE HRQ1"/>
    <property type="match status" value="1"/>
</dbReference>
<dbReference type="PANTHER" id="PTHR47957:SF3">
    <property type="entry name" value="ATP-DEPENDENT HELICASE HRQ1"/>
    <property type="match status" value="1"/>
</dbReference>
<dbReference type="InterPro" id="IPR001650">
    <property type="entry name" value="Helicase_C-like"/>
</dbReference>
<dbReference type="SUPFAM" id="SSF46785">
    <property type="entry name" value="Winged helix' DNA-binding domain"/>
    <property type="match status" value="1"/>
</dbReference>
<reference evidence="6 7" key="1">
    <citation type="journal article" date="2024" name="Commun. Biol.">
        <title>Comparative genomic analysis of thermophilic fungi reveals convergent evolutionary adaptations and gene losses.</title>
        <authorList>
            <person name="Steindorff A.S."/>
            <person name="Aguilar-Pontes M.V."/>
            <person name="Robinson A.J."/>
            <person name="Andreopoulos B."/>
            <person name="LaButti K."/>
            <person name="Kuo A."/>
            <person name="Mondo S."/>
            <person name="Riley R."/>
            <person name="Otillar R."/>
            <person name="Haridas S."/>
            <person name="Lipzen A."/>
            <person name="Grimwood J."/>
            <person name="Schmutz J."/>
            <person name="Clum A."/>
            <person name="Reid I.D."/>
            <person name="Moisan M.C."/>
            <person name="Butler G."/>
            <person name="Nguyen T.T.M."/>
            <person name="Dewar K."/>
            <person name="Conant G."/>
            <person name="Drula E."/>
            <person name="Henrissat B."/>
            <person name="Hansel C."/>
            <person name="Singer S."/>
            <person name="Hutchinson M.I."/>
            <person name="de Vries R.P."/>
            <person name="Natvig D.O."/>
            <person name="Powell A.J."/>
            <person name="Tsang A."/>
            <person name="Grigoriev I.V."/>
        </authorList>
    </citation>
    <scope>NUCLEOTIDE SEQUENCE [LARGE SCALE GENOMIC DNA]</scope>
    <source>
        <strain evidence="6 7">ATCC 24622</strain>
    </source>
</reference>
<dbReference type="Pfam" id="PF09369">
    <property type="entry name" value="MZB"/>
    <property type="match status" value="1"/>
</dbReference>
<keyword evidence="1" id="KW-0547">Nucleotide-binding</keyword>
<dbReference type="Pfam" id="PF22982">
    <property type="entry name" value="WHD_HRQ1"/>
    <property type="match status" value="1"/>
</dbReference>
<dbReference type="InterPro" id="IPR027417">
    <property type="entry name" value="P-loop_NTPase"/>
</dbReference>
<dbReference type="Pfam" id="PF00270">
    <property type="entry name" value="DEAD"/>
    <property type="match status" value="1"/>
</dbReference>
<dbReference type="SMART" id="SM01075">
    <property type="entry name" value="CDT1"/>
    <property type="match status" value="1"/>
</dbReference>
<dbReference type="SMART" id="SM00490">
    <property type="entry name" value="HELICc"/>
    <property type="match status" value="1"/>
</dbReference>
<feature type="compositionally biased region" description="Polar residues" evidence="3">
    <location>
        <begin position="31"/>
        <end position="41"/>
    </location>
</feature>
<dbReference type="PROSITE" id="PS51192">
    <property type="entry name" value="HELICASE_ATP_BIND_1"/>
    <property type="match status" value="1"/>
</dbReference>
<evidence type="ECO:0000313" key="7">
    <source>
        <dbReference type="Proteomes" id="UP001586593"/>
    </source>
</evidence>
<organism evidence="6 7">
    <name type="scientific">Phialemonium thermophilum</name>
    <dbReference type="NCBI Taxonomy" id="223376"/>
    <lineage>
        <taxon>Eukaryota</taxon>
        <taxon>Fungi</taxon>
        <taxon>Dikarya</taxon>
        <taxon>Ascomycota</taxon>
        <taxon>Pezizomycotina</taxon>
        <taxon>Sordariomycetes</taxon>
        <taxon>Sordariomycetidae</taxon>
        <taxon>Cephalothecales</taxon>
        <taxon>Cephalothecaceae</taxon>
        <taxon>Phialemonium</taxon>
    </lineage>
</organism>
<dbReference type="InterPro" id="IPR055227">
    <property type="entry name" value="HRQ1_WHD"/>
</dbReference>